<dbReference type="PROSITE" id="PS50109">
    <property type="entry name" value="HIS_KIN"/>
    <property type="match status" value="1"/>
</dbReference>
<feature type="domain" description="Histidine kinase" evidence="13">
    <location>
        <begin position="210"/>
        <end position="447"/>
    </location>
</feature>
<reference evidence="15 16" key="1">
    <citation type="submission" date="2022-07" db="EMBL/GenBank/DDBJ databases">
        <authorList>
            <person name="Phongsopitanun W."/>
            <person name="Tanasupawat S."/>
        </authorList>
    </citation>
    <scope>NUCLEOTIDE SEQUENCE [LARGE SCALE GENOMIC DNA]</scope>
    <source>
        <strain evidence="15 16">RCU-064</strain>
    </source>
</reference>
<dbReference type="EMBL" id="JANIAA010000004">
    <property type="protein sequence ID" value="MCQ8188595.1"/>
    <property type="molecule type" value="Genomic_DNA"/>
</dbReference>
<dbReference type="InterPro" id="IPR050428">
    <property type="entry name" value="TCS_sensor_his_kinase"/>
</dbReference>
<dbReference type="SMART" id="SM00304">
    <property type="entry name" value="HAMP"/>
    <property type="match status" value="1"/>
</dbReference>
<dbReference type="Gene3D" id="1.10.287.130">
    <property type="match status" value="1"/>
</dbReference>
<evidence type="ECO:0000256" key="12">
    <source>
        <dbReference type="SAM" id="SignalP"/>
    </source>
</evidence>
<evidence type="ECO:0000313" key="16">
    <source>
        <dbReference type="Proteomes" id="UP001204746"/>
    </source>
</evidence>
<dbReference type="GO" id="GO:0016301">
    <property type="term" value="F:kinase activity"/>
    <property type="evidence" value="ECO:0007669"/>
    <property type="project" value="UniProtKB-KW"/>
</dbReference>
<dbReference type="SUPFAM" id="SSF158472">
    <property type="entry name" value="HAMP domain-like"/>
    <property type="match status" value="1"/>
</dbReference>
<keyword evidence="11" id="KW-0472">Membrane</keyword>
<feature type="compositionally biased region" description="Basic and acidic residues" evidence="10">
    <location>
        <begin position="298"/>
        <end position="328"/>
    </location>
</feature>
<evidence type="ECO:0000256" key="8">
    <source>
        <dbReference type="ARBA" id="ARBA00022989"/>
    </source>
</evidence>
<evidence type="ECO:0000259" key="14">
    <source>
        <dbReference type="PROSITE" id="PS50885"/>
    </source>
</evidence>
<dbReference type="RefSeq" id="WP_256649750.1">
    <property type="nucleotide sequence ID" value="NZ_JANIAA010000004.1"/>
</dbReference>
<dbReference type="EC" id="2.7.13.3" evidence="3"/>
<keyword evidence="6 11" id="KW-0812">Transmembrane</keyword>
<dbReference type="SUPFAM" id="SSF47384">
    <property type="entry name" value="Homodimeric domain of signal transducing histidine kinase"/>
    <property type="match status" value="1"/>
</dbReference>
<dbReference type="InterPro" id="IPR036097">
    <property type="entry name" value="HisK_dim/P_sf"/>
</dbReference>
<protein>
    <recommendedName>
        <fullName evidence="3">histidine kinase</fullName>
        <ecNumber evidence="3">2.7.13.3</ecNumber>
    </recommendedName>
</protein>
<dbReference type="CDD" id="cd00082">
    <property type="entry name" value="HisKA"/>
    <property type="match status" value="1"/>
</dbReference>
<dbReference type="SMART" id="SM00388">
    <property type="entry name" value="HisKA"/>
    <property type="match status" value="1"/>
</dbReference>
<keyword evidence="7 15" id="KW-0418">Kinase</keyword>
<evidence type="ECO:0000256" key="7">
    <source>
        <dbReference type="ARBA" id="ARBA00022777"/>
    </source>
</evidence>
<dbReference type="SMART" id="SM00387">
    <property type="entry name" value="HATPase_c"/>
    <property type="match status" value="1"/>
</dbReference>
<evidence type="ECO:0000256" key="3">
    <source>
        <dbReference type="ARBA" id="ARBA00012438"/>
    </source>
</evidence>
<dbReference type="Proteomes" id="UP001204746">
    <property type="component" value="Unassembled WGS sequence"/>
</dbReference>
<evidence type="ECO:0000259" key="13">
    <source>
        <dbReference type="PROSITE" id="PS50109"/>
    </source>
</evidence>
<dbReference type="Pfam" id="PF00672">
    <property type="entry name" value="HAMP"/>
    <property type="match status" value="1"/>
</dbReference>
<evidence type="ECO:0000256" key="5">
    <source>
        <dbReference type="ARBA" id="ARBA00022679"/>
    </source>
</evidence>
<dbReference type="InterPro" id="IPR036890">
    <property type="entry name" value="HATPase_C_sf"/>
</dbReference>
<organism evidence="15 16">
    <name type="scientific">Streptomyces rugosispiralis</name>
    <dbReference type="NCBI Taxonomy" id="2967341"/>
    <lineage>
        <taxon>Bacteria</taxon>
        <taxon>Bacillati</taxon>
        <taxon>Actinomycetota</taxon>
        <taxon>Actinomycetes</taxon>
        <taxon>Kitasatosporales</taxon>
        <taxon>Streptomycetaceae</taxon>
        <taxon>Streptomyces</taxon>
    </lineage>
</organism>
<dbReference type="PROSITE" id="PS50885">
    <property type="entry name" value="HAMP"/>
    <property type="match status" value="1"/>
</dbReference>
<feature type="region of interest" description="Disordered" evidence="10">
    <location>
        <begin position="287"/>
        <end position="342"/>
    </location>
</feature>
<comment type="catalytic activity">
    <reaction evidence="1">
        <text>ATP + protein L-histidine = ADP + protein N-phospho-L-histidine.</text>
        <dbReference type="EC" id="2.7.13.3"/>
    </reaction>
</comment>
<name>A0ABT1UVJ8_9ACTN</name>
<comment type="caution">
    <text evidence="15">The sequence shown here is derived from an EMBL/GenBank/DDBJ whole genome shotgun (WGS) entry which is preliminary data.</text>
</comment>
<proteinExistence type="predicted"/>
<evidence type="ECO:0000313" key="15">
    <source>
        <dbReference type="EMBL" id="MCQ8188595.1"/>
    </source>
</evidence>
<dbReference type="Pfam" id="PF00512">
    <property type="entry name" value="HisKA"/>
    <property type="match status" value="1"/>
</dbReference>
<dbReference type="InterPro" id="IPR003661">
    <property type="entry name" value="HisK_dim/P_dom"/>
</dbReference>
<evidence type="ECO:0000256" key="1">
    <source>
        <dbReference type="ARBA" id="ARBA00000085"/>
    </source>
</evidence>
<feature type="domain" description="HAMP" evidence="14">
    <location>
        <begin position="148"/>
        <end position="202"/>
    </location>
</feature>
<evidence type="ECO:0000256" key="11">
    <source>
        <dbReference type="SAM" id="Phobius"/>
    </source>
</evidence>
<feature type="chain" id="PRO_5045838981" description="histidine kinase" evidence="12">
    <location>
        <begin position="22"/>
        <end position="460"/>
    </location>
</feature>
<sequence>MTLRWRIVALVAAATCAAASAVGVLVHHASRDRELSQARDGARTTLDRAAVIYARTGAVQGSGAVLDAPGLPRDLRRLVEKGHQGTEFTTGSGGPAMWAARPADDQVLSVHLDMSTTMRDIGALDTNIILAGLMTTAVVLPLGVLTAERMSRRLRLAAATARRIAAGDLDARISPATRPHDEIAEISGAVDSMAAALQERLLDEQRFTADVAHELRTPLMGLVTAAELLPPGEAAGYVRDRVRVLSTLVEELLEISRLDAGAEEADLSPCPLGPVLEEAIAGTGLSARLWTGPADNAGQRDRDDTGQRDREAAGQRGREDTAQQDREAAGQWDVPDGPKVWTDPRRLTRIVANLVVNAHRHGREPVEVTVAADGRTVTVRDHGTGFPDDLLERGPQRFRTGVRERGRGHGLGLTIAVGQAQVIGATLEFGNATDGGAVATLRLPERPEQPESPEPGPIHD</sequence>
<dbReference type="Pfam" id="PF02518">
    <property type="entry name" value="HATPase_c"/>
    <property type="match status" value="1"/>
</dbReference>
<keyword evidence="4" id="KW-0597">Phosphoprotein</keyword>
<dbReference type="PANTHER" id="PTHR45436:SF5">
    <property type="entry name" value="SENSOR HISTIDINE KINASE TRCS"/>
    <property type="match status" value="1"/>
</dbReference>
<evidence type="ECO:0000256" key="10">
    <source>
        <dbReference type="SAM" id="MobiDB-lite"/>
    </source>
</evidence>
<keyword evidence="16" id="KW-1185">Reference proteome</keyword>
<accession>A0ABT1UVJ8</accession>
<evidence type="ECO:0000256" key="6">
    <source>
        <dbReference type="ARBA" id="ARBA00022692"/>
    </source>
</evidence>
<evidence type="ECO:0000256" key="4">
    <source>
        <dbReference type="ARBA" id="ARBA00022553"/>
    </source>
</evidence>
<dbReference type="Gene3D" id="3.30.565.10">
    <property type="entry name" value="Histidine kinase-like ATPase, C-terminal domain"/>
    <property type="match status" value="1"/>
</dbReference>
<comment type="subcellular location">
    <subcellularLocation>
        <location evidence="2">Cell membrane</location>
    </subcellularLocation>
</comment>
<dbReference type="SUPFAM" id="SSF55874">
    <property type="entry name" value="ATPase domain of HSP90 chaperone/DNA topoisomerase II/histidine kinase"/>
    <property type="match status" value="1"/>
</dbReference>
<evidence type="ECO:0000256" key="9">
    <source>
        <dbReference type="ARBA" id="ARBA00023012"/>
    </source>
</evidence>
<dbReference type="InterPro" id="IPR005467">
    <property type="entry name" value="His_kinase_dom"/>
</dbReference>
<dbReference type="InterPro" id="IPR003594">
    <property type="entry name" value="HATPase_dom"/>
</dbReference>
<feature type="transmembrane region" description="Helical" evidence="11">
    <location>
        <begin position="128"/>
        <end position="147"/>
    </location>
</feature>
<dbReference type="Gene3D" id="6.10.340.10">
    <property type="match status" value="1"/>
</dbReference>
<dbReference type="InterPro" id="IPR003660">
    <property type="entry name" value="HAMP_dom"/>
</dbReference>
<keyword evidence="9" id="KW-0902">Two-component regulatory system</keyword>
<gene>
    <name evidence="15" type="ORF">NP777_10090</name>
</gene>
<keyword evidence="12" id="KW-0732">Signal</keyword>
<keyword evidence="8 11" id="KW-1133">Transmembrane helix</keyword>
<evidence type="ECO:0000256" key="2">
    <source>
        <dbReference type="ARBA" id="ARBA00004236"/>
    </source>
</evidence>
<dbReference type="PANTHER" id="PTHR45436">
    <property type="entry name" value="SENSOR HISTIDINE KINASE YKOH"/>
    <property type="match status" value="1"/>
</dbReference>
<feature type="signal peptide" evidence="12">
    <location>
        <begin position="1"/>
        <end position="21"/>
    </location>
</feature>
<keyword evidence="5" id="KW-0808">Transferase</keyword>